<feature type="domain" description="PAC" evidence="17">
    <location>
        <begin position="334"/>
        <end position="384"/>
    </location>
</feature>
<dbReference type="Pfam" id="PF02518">
    <property type="entry name" value="HATPase_c"/>
    <property type="match status" value="1"/>
</dbReference>
<dbReference type="PRINTS" id="PR00344">
    <property type="entry name" value="BCTRLSENSOR"/>
</dbReference>
<gene>
    <name evidence="18" type="ordered locus">MCP_0753</name>
</gene>
<feature type="domain" description="PAC" evidence="17">
    <location>
        <begin position="584"/>
        <end position="637"/>
    </location>
</feature>
<dbReference type="eggNOG" id="arCOG06192">
    <property type="taxonomic scope" value="Archaea"/>
</dbReference>
<dbReference type="eggNOG" id="arCOG02352">
    <property type="taxonomic scope" value="Archaea"/>
</dbReference>
<dbReference type="GO" id="GO:0000166">
    <property type="term" value="F:nucleotide binding"/>
    <property type="evidence" value="ECO:0007669"/>
    <property type="project" value="UniProtKB-KW"/>
</dbReference>
<keyword evidence="9" id="KW-0677">Repeat</keyword>
<dbReference type="SMART" id="SM00091">
    <property type="entry name" value="PAS"/>
    <property type="match status" value="5"/>
</dbReference>
<dbReference type="CDD" id="cd00075">
    <property type="entry name" value="HATPase"/>
    <property type="match status" value="1"/>
</dbReference>
<keyword evidence="19" id="KW-1185">Reference proteome</keyword>
<evidence type="ECO:0000256" key="13">
    <source>
        <dbReference type="ARBA" id="ARBA00023136"/>
    </source>
</evidence>
<reference evidence="18 19" key="1">
    <citation type="journal article" date="2007" name="Appl. Environ. Microbiol.">
        <title>Isolation of key methanogens for global methane emission from rice paddy fields: a novel isolate affiliated with the clone cluster rice cluster I.</title>
        <authorList>
            <person name="Sakai S."/>
            <person name="Imachi H."/>
            <person name="Sekiguchi Y."/>
            <person name="Ohashi A."/>
            <person name="Harada H."/>
            <person name="Kamagata Y."/>
        </authorList>
    </citation>
    <scope>NUCLEOTIDE SEQUENCE [LARGE SCALE GENOMIC DNA]</scope>
    <source>
        <strain evidence="19">DSM 17711 / JCM 13418 / NBRC 101707 / SANAE</strain>
    </source>
</reference>
<feature type="coiled-coil region" evidence="14">
    <location>
        <begin position="621"/>
        <end position="648"/>
    </location>
</feature>
<reference evidence="18 19" key="2">
    <citation type="journal article" date="2008" name="Int. J. Syst. Evol. Microbiol.">
        <title>Methanocella paludicola gen. nov., sp. nov., a methane-producing archaeon, the first isolate of the lineage 'Rice Cluster I', and proposal of the new archaeal order Methanocellales ord. nov.</title>
        <authorList>
            <person name="Sakai S."/>
            <person name="Imachi H."/>
            <person name="Hanada S."/>
            <person name="Ohashi A."/>
            <person name="Harada H."/>
            <person name="Kamagata Y."/>
        </authorList>
    </citation>
    <scope>NUCLEOTIDE SEQUENCE [LARGE SCALE GENOMIC DNA]</scope>
    <source>
        <strain evidence="19">DSM 17711 / JCM 13418 / NBRC 101707 / SANAE</strain>
    </source>
</reference>
<evidence type="ECO:0000256" key="3">
    <source>
        <dbReference type="ARBA" id="ARBA00012438"/>
    </source>
</evidence>
<dbReference type="Proteomes" id="UP000001882">
    <property type="component" value="Chromosome"/>
</dbReference>
<dbReference type="PROSITE" id="PS50113">
    <property type="entry name" value="PAC"/>
    <property type="match status" value="5"/>
</dbReference>
<dbReference type="InterPro" id="IPR035965">
    <property type="entry name" value="PAS-like_dom_sf"/>
</dbReference>
<dbReference type="PROSITE" id="PS50109">
    <property type="entry name" value="HIS_KIN"/>
    <property type="match status" value="1"/>
</dbReference>
<comment type="catalytic activity">
    <reaction evidence="1">
        <text>ATP + protein L-histidine = ADP + protein N-phospho-L-histidine.</text>
        <dbReference type="EC" id="2.7.13.3"/>
    </reaction>
</comment>
<evidence type="ECO:0000256" key="12">
    <source>
        <dbReference type="ARBA" id="ARBA00022989"/>
    </source>
</evidence>
<dbReference type="KEGG" id="mpd:MCP_0753"/>
<dbReference type="STRING" id="304371.MCP_0753"/>
<feature type="domain" description="PAS" evidence="16">
    <location>
        <begin position="385"/>
        <end position="459"/>
    </location>
</feature>
<dbReference type="InterPro" id="IPR001610">
    <property type="entry name" value="PAC"/>
</dbReference>
<keyword evidence="6" id="KW-0597">Phosphoprotein</keyword>
<dbReference type="Gene3D" id="3.30.565.10">
    <property type="entry name" value="Histidine kinase-like ATPase, C-terminal domain"/>
    <property type="match status" value="1"/>
</dbReference>
<keyword evidence="7" id="KW-0808">Transferase</keyword>
<feature type="domain" description="PAC" evidence="17">
    <location>
        <begin position="78"/>
        <end position="130"/>
    </location>
</feature>
<evidence type="ECO:0000256" key="9">
    <source>
        <dbReference type="ARBA" id="ARBA00022737"/>
    </source>
</evidence>
<dbReference type="InParanoid" id="D1YWK3"/>
<dbReference type="NCBIfam" id="TIGR00229">
    <property type="entry name" value="sensory_box"/>
    <property type="match status" value="5"/>
</dbReference>
<dbReference type="InterPro" id="IPR004358">
    <property type="entry name" value="Sig_transdc_His_kin-like_C"/>
</dbReference>
<evidence type="ECO:0000313" key="19">
    <source>
        <dbReference type="Proteomes" id="UP000001882"/>
    </source>
</evidence>
<dbReference type="eggNOG" id="arCOG02350">
    <property type="taxonomic scope" value="Archaea"/>
</dbReference>
<dbReference type="EC" id="2.7.13.3" evidence="3"/>
<name>D1YWK3_METPS</name>
<keyword evidence="5" id="KW-0997">Cell inner membrane</keyword>
<dbReference type="Gene3D" id="3.30.450.20">
    <property type="entry name" value="PAS domain"/>
    <property type="match status" value="5"/>
</dbReference>
<keyword evidence="13" id="KW-0472">Membrane</keyword>
<keyword evidence="10" id="KW-0547">Nucleotide-binding</keyword>
<comment type="subcellular location">
    <subcellularLocation>
        <location evidence="2">Cell inner membrane</location>
        <topology evidence="2">Multi-pass membrane protein</topology>
    </subcellularLocation>
</comment>
<dbReference type="InterPro" id="IPR000014">
    <property type="entry name" value="PAS"/>
</dbReference>
<evidence type="ECO:0000256" key="4">
    <source>
        <dbReference type="ARBA" id="ARBA00022475"/>
    </source>
</evidence>
<keyword evidence="4" id="KW-1003">Cell membrane</keyword>
<dbReference type="Pfam" id="PF08447">
    <property type="entry name" value="PAS_3"/>
    <property type="match status" value="3"/>
</dbReference>
<feature type="domain" description="PAS" evidence="16">
    <location>
        <begin position="131"/>
        <end position="207"/>
    </location>
</feature>
<dbReference type="FunFam" id="3.30.450.20:FF:000088">
    <property type="entry name" value="Sensory transduction histidine kinase"/>
    <property type="match status" value="1"/>
</dbReference>
<dbReference type="InterPro" id="IPR052162">
    <property type="entry name" value="Sensor_kinase/Photoreceptor"/>
</dbReference>
<evidence type="ECO:0000256" key="7">
    <source>
        <dbReference type="ARBA" id="ARBA00022679"/>
    </source>
</evidence>
<evidence type="ECO:0000313" key="18">
    <source>
        <dbReference type="EMBL" id="BAI60825.1"/>
    </source>
</evidence>
<dbReference type="eggNOG" id="arCOG06516">
    <property type="taxonomic scope" value="Archaea"/>
</dbReference>
<evidence type="ECO:0000256" key="8">
    <source>
        <dbReference type="ARBA" id="ARBA00022692"/>
    </source>
</evidence>
<dbReference type="Gene3D" id="2.10.70.100">
    <property type="match status" value="2"/>
</dbReference>
<protein>
    <recommendedName>
        <fullName evidence="3">histidine kinase</fullName>
        <ecNumber evidence="3">2.7.13.3</ecNumber>
    </recommendedName>
</protein>
<dbReference type="FunFam" id="2.10.70.100:FF:000001">
    <property type="entry name" value="Sensory transduction histidine kinase"/>
    <property type="match status" value="1"/>
</dbReference>
<evidence type="ECO:0000256" key="10">
    <source>
        <dbReference type="ARBA" id="ARBA00022741"/>
    </source>
</evidence>
<evidence type="ECO:0000256" key="1">
    <source>
        <dbReference type="ARBA" id="ARBA00000085"/>
    </source>
</evidence>
<dbReference type="CDD" id="cd00130">
    <property type="entry name" value="PAS"/>
    <property type="match status" value="5"/>
</dbReference>
<organism evidence="18 19">
    <name type="scientific">Methanocella paludicola (strain DSM 17711 / JCM 13418 / NBRC 101707 / SANAE)</name>
    <dbReference type="NCBI Taxonomy" id="304371"/>
    <lineage>
        <taxon>Archaea</taxon>
        <taxon>Methanobacteriati</taxon>
        <taxon>Methanobacteriota</taxon>
        <taxon>Stenosarchaea group</taxon>
        <taxon>Methanomicrobia</taxon>
        <taxon>Methanocellales</taxon>
        <taxon>Methanocellaceae</taxon>
        <taxon>Methanocella</taxon>
    </lineage>
</organism>
<dbReference type="GO" id="GO:0005886">
    <property type="term" value="C:plasma membrane"/>
    <property type="evidence" value="ECO:0007669"/>
    <property type="project" value="UniProtKB-SubCell"/>
</dbReference>
<evidence type="ECO:0000256" key="14">
    <source>
        <dbReference type="SAM" id="Coils"/>
    </source>
</evidence>
<dbReference type="Pfam" id="PF13188">
    <property type="entry name" value="PAS_8"/>
    <property type="match status" value="1"/>
</dbReference>
<accession>D1YWK3</accession>
<dbReference type="SUPFAM" id="SSF55785">
    <property type="entry name" value="PYP-like sensor domain (PAS domain)"/>
    <property type="match status" value="5"/>
</dbReference>
<feature type="domain" description="PAS" evidence="16">
    <location>
        <begin position="4"/>
        <end position="76"/>
    </location>
</feature>
<dbReference type="InterPro" id="IPR036890">
    <property type="entry name" value="HATPase_C_sf"/>
</dbReference>
<keyword evidence="14" id="KW-0175">Coiled coil</keyword>
<dbReference type="PANTHER" id="PTHR43304">
    <property type="entry name" value="PHYTOCHROME-LIKE PROTEIN CPH1"/>
    <property type="match status" value="1"/>
</dbReference>
<feature type="domain" description="PAC" evidence="17">
    <location>
        <begin position="212"/>
        <end position="264"/>
    </location>
</feature>
<dbReference type="SMART" id="SM00086">
    <property type="entry name" value="PAC"/>
    <property type="match status" value="5"/>
</dbReference>
<evidence type="ECO:0000256" key="2">
    <source>
        <dbReference type="ARBA" id="ARBA00004429"/>
    </source>
</evidence>
<dbReference type="PROSITE" id="PS50112">
    <property type="entry name" value="PAS"/>
    <property type="match status" value="4"/>
</dbReference>
<keyword evidence="8" id="KW-0812">Transmembrane</keyword>
<proteinExistence type="predicted"/>
<reference evidence="19" key="3">
    <citation type="journal article" date="2011" name="PLoS ONE">
        <title>Genome sequence of a mesophilic hydrogenotrophic methanogen Methanocella paludicola, the first cultivated representative of the order Methanocellales.</title>
        <authorList>
            <person name="Sakai S."/>
            <person name="Takaki Y."/>
            <person name="Shimamura S."/>
            <person name="Sekine M."/>
            <person name="Tajima T."/>
            <person name="Kosugi H."/>
            <person name="Ichikawa N."/>
            <person name="Tasumi E."/>
            <person name="Hiraki A.T."/>
            <person name="Shimizu A."/>
            <person name="Kato Y."/>
            <person name="Nishiko R."/>
            <person name="Mori K."/>
            <person name="Fujita N."/>
            <person name="Imachi H."/>
            <person name="Takai K."/>
        </authorList>
    </citation>
    <scope>NUCLEOTIDE SEQUENCE [LARGE SCALE GENOMIC DNA]</scope>
    <source>
        <strain evidence="19">DSM 17711 / JCM 13418 / NBRC 101707 / SANAE</strain>
    </source>
</reference>
<dbReference type="InterPro" id="IPR003594">
    <property type="entry name" value="HATPase_dom"/>
</dbReference>
<evidence type="ECO:0000256" key="6">
    <source>
        <dbReference type="ARBA" id="ARBA00022553"/>
    </source>
</evidence>
<dbReference type="EMBL" id="AP011532">
    <property type="protein sequence ID" value="BAI60825.1"/>
    <property type="molecule type" value="Genomic_DNA"/>
</dbReference>
<keyword evidence="12" id="KW-1133">Transmembrane helix</keyword>
<keyword evidence="11 18" id="KW-0418">Kinase</keyword>
<evidence type="ECO:0000256" key="5">
    <source>
        <dbReference type="ARBA" id="ARBA00022519"/>
    </source>
</evidence>
<dbReference type="InterPro" id="IPR000700">
    <property type="entry name" value="PAS-assoc_C"/>
</dbReference>
<dbReference type="SMART" id="SM00387">
    <property type="entry name" value="HATPase_c"/>
    <property type="match status" value="1"/>
</dbReference>
<dbReference type="Pfam" id="PF13426">
    <property type="entry name" value="PAS_9"/>
    <property type="match status" value="1"/>
</dbReference>
<evidence type="ECO:0000259" key="17">
    <source>
        <dbReference type="PROSITE" id="PS50113"/>
    </source>
</evidence>
<dbReference type="PANTHER" id="PTHR43304:SF1">
    <property type="entry name" value="PAC DOMAIN-CONTAINING PROTEIN"/>
    <property type="match status" value="1"/>
</dbReference>
<feature type="domain" description="Histidine kinase" evidence="15">
    <location>
        <begin position="648"/>
        <end position="863"/>
    </location>
</feature>
<feature type="domain" description="PAC" evidence="17">
    <location>
        <begin position="458"/>
        <end position="508"/>
    </location>
</feature>
<feature type="domain" description="PAS" evidence="16">
    <location>
        <begin position="261"/>
        <end position="305"/>
    </location>
</feature>
<evidence type="ECO:0000259" key="15">
    <source>
        <dbReference type="PROSITE" id="PS50109"/>
    </source>
</evidence>
<dbReference type="InterPro" id="IPR005467">
    <property type="entry name" value="His_kinase_dom"/>
</dbReference>
<dbReference type="SUPFAM" id="SSF55874">
    <property type="entry name" value="ATPase domain of HSP90 chaperone/DNA topoisomerase II/histidine kinase"/>
    <property type="match status" value="1"/>
</dbReference>
<evidence type="ECO:0000256" key="11">
    <source>
        <dbReference type="ARBA" id="ARBA00022777"/>
    </source>
</evidence>
<dbReference type="AlphaFoldDB" id="D1YWK3"/>
<evidence type="ECO:0000259" key="16">
    <source>
        <dbReference type="PROSITE" id="PS50112"/>
    </source>
</evidence>
<dbReference type="InterPro" id="IPR013655">
    <property type="entry name" value="PAS_fold_3"/>
</dbReference>
<dbReference type="GO" id="GO:0004673">
    <property type="term" value="F:protein histidine kinase activity"/>
    <property type="evidence" value="ECO:0007669"/>
    <property type="project" value="UniProtKB-EC"/>
</dbReference>
<sequence>MRESEAHLAKSQELAHIGSWSWDIDKDRLQWSDETYRIWGLKPGEIEPNYEFYMGFVHPDDREMVQRAVDNALNGGVYNVDYRIVRRDGSIRFIHSEGEVMFDSQGKPVKIVGTGQDVTERKQAEEALRESETKFRQMAENINSVFWISEITGTTGLKYVYMSPAFEQIFGIQVERIYDDPLQWLKMIYPEDREGFMAAMKKRFAGDYFNVEVPDFRIVRPDGTIRWIKARLYPIKGEDGTIRRFVGLADDVTERKLAEDALKLTQFALDNFRDSAIWISLDGSIVYVNQETCNSLGYSKEELLSMHIWDIDPDYSQDKFQGLWRETYQQGYAVKFESEHVARNGRAFPVEVTSCYTRYGDKEYLITFDRDITERKRAENALLESEKKFRVLAETSPAAIFLYQGEKYVYVNPMAETLTGYSKDELLAGDAWEWIHPEFQELVKGRARKRQLGEKLPGQYEVKYRARDGREGWVDFAAGLIDYEGKPAGLAMAFDVTKRKQAEETLNRDRYILAKSQETAHVGNWALDLQTGEITCSAENYRIFGYPPDEAKPTLEWVISRVLPDDRRMLADFMEARTKDGKWGSIDYRIVRPDGSVRSVNTIVDKAVRDKAGNVKRLYGISQDVTERKKTEKELAEAKAQAELYLDLMGHDINNLHQVALGYLELARDMPAGEEQAVFLDKPVEVLQRSAQLIQNVRKLQKLHDGVFRTEVVDVCKLLVDVRREFGGVPYKQVTLNLNGCERCLVRANDLLHDVFANLVSNAIKHTGDRTNIVVNLDIVEENGGRCCRVRVEDDGPGIPEDLKGKIFNRALMGTGKAKGMGLGLYLVKSLVDSYGGRVWVEDRVKGDHTKGARFIVLLPSAEK</sequence>